<dbReference type="SUPFAM" id="SSF56645">
    <property type="entry name" value="Acyl-CoA dehydrogenase NM domain-like"/>
    <property type="match status" value="1"/>
</dbReference>
<dbReference type="AlphaFoldDB" id="A0A382KNA5"/>
<dbReference type="EMBL" id="UINC01081668">
    <property type="protein sequence ID" value="SVC25749.1"/>
    <property type="molecule type" value="Genomic_DNA"/>
</dbReference>
<organism evidence="2">
    <name type="scientific">marine metagenome</name>
    <dbReference type="NCBI Taxonomy" id="408172"/>
    <lineage>
        <taxon>unclassified sequences</taxon>
        <taxon>metagenomes</taxon>
        <taxon>ecological metagenomes</taxon>
    </lineage>
</organism>
<protein>
    <recommendedName>
        <fullName evidence="1">Acyl-CoA dehydrogenase/oxidase N-terminal domain-containing protein</fullName>
    </recommendedName>
</protein>
<sequence length="118" mass="13510">MEFSLTTEQEMFRDTVRSWVERECPKSKSLEYEAQEYEYPFELWDKMSQAGFHAIGLPEELGGQGGDTVTQMILTREMARSLAGLTWIYGINAFCAKSINKFARDEVREKLIPDMAAG</sequence>
<reference evidence="2" key="1">
    <citation type="submission" date="2018-05" db="EMBL/GenBank/DDBJ databases">
        <authorList>
            <person name="Lanie J.A."/>
            <person name="Ng W.-L."/>
            <person name="Kazmierczak K.M."/>
            <person name="Andrzejewski T.M."/>
            <person name="Davidsen T.M."/>
            <person name="Wayne K.J."/>
            <person name="Tettelin H."/>
            <person name="Glass J.I."/>
            <person name="Rusch D."/>
            <person name="Podicherti R."/>
            <person name="Tsui H.-C.T."/>
            <person name="Winkler M.E."/>
        </authorList>
    </citation>
    <scope>NUCLEOTIDE SEQUENCE</scope>
</reference>
<dbReference type="InterPro" id="IPR009100">
    <property type="entry name" value="AcylCoA_DH/oxidase_NM_dom_sf"/>
</dbReference>
<dbReference type="GO" id="GO:0050660">
    <property type="term" value="F:flavin adenine dinucleotide binding"/>
    <property type="evidence" value="ECO:0007669"/>
    <property type="project" value="InterPro"/>
</dbReference>
<dbReference type="Gene3D" id="1.10.540.10">
    <property type="entry name" value="Acyl-CoA dehydrogenase/oxidase, N-terminal domain"/>
    <property type="match status" value="1"/>
</dbReference>
<dbReference type="GO" id="GO:0003995">
    <property type="term" value="F:acyl-CoA dehydrogenase activity"/>
    <property type="evidence" value="ECO:0007669"/>
    <property type="project" value="TreeGrafter"/>
</dbReference>
<evidence type="ECO:0000313" key="2">
    <source>
        <dbReference type="EMBL" id="SVC25749.1"/>
    </source>
</evidence>
<name>A0A382KNA5_9ZZZZ</name>
<feature type="domain" description="Acyl-CoA dehydrogenase/oxidase N-terminal" evidence="1">
    <location>
        <begin position="6"/>
        <end position="118"/>
    </location>
</feature>
<evidence type="ECO:0000259" key="1">
    <source>
        <dbReference type="Pfam" id="PF02771"/>
    </source>
</evidence>
<dbReference type="InterPro" id="IPR013786">
    <property type="entry name" value="AcylCoA_DH/ox_N"/>
</dbReference>
<gene>
    <name evidence="2" type="ORF">METZ01_LOCUS278603</name>
</gene>
<dbReference type="Pfam" id="PF02771">
    <property type="entry name" value="Acyl-CoA_dh_N"/>
    <property type="match status" value="1"/>
</dbReference>
<accession>A0A382KNA5</accession>
<dbReference type="InterPro" id="IPR037069">
    <property type="entry name" value="AcylCoA_DH/ox_N_sf"/>
</dbReference>
<proteinExistence type="predicted"/>
<dbReference type="PANTHER" id="PTHR43884">
    <property type="entry name" value="ACYL-COA DEHYDROGENASE"/>
    <property type="match status" value="1"/>
</dbReference>
<dbReference type="PANTHER" id="PTHR43884:SF12">
    <property type="entry name" value="ISOVALERYL-COA DEHYDROGENASE, MITOCHONDRIAL-RELATED"/>
    <property type="match status" value="1"/>
</dbReference>
<feature type="non-terminal residue" evidence="2">
    <location>
        <position position="118"/>
    </location>
</feature>